<feature type="region of interest" description="Disordered" evidence="2">
    <location>
        <begin position="97"/>
        <end position="145"/>
    </location>
</feature>
<keyword evidence="1" id="KW-0479">Metal-binding</keyword>
<dbReference type="PROSITE" id="PS00028">
    <property type="entry name" value="ZINC_FINGER_C2H2_1"/>
    <property type="match status" value="1"/>
</dbReference>
<feature type="domain" description="C2H2-type" evidence="3">
    <location>
        <begin position="176"/>
        <end position="204"/>
    </location>
</feature>
<feature type="compositionally biased region" description="Low complexity" evidence="2">
    <location>
        <begin position="32"/>
        <end position="44"/>
    </location>
</feature>
<evidence type="ECO:0000313" key="4">
    <source>
        <dbReference type="EMBL" id="KAL0366036.1"/>
    </source>
</evidence>
<feature type="compositionally biased region" description="Polar residues" evidence="2">
    <location>
        <begin position="102"/>
        <end position="117"/>
    </location>
</feature>
<gene>
    <name evidence="4" type="ORF">Sradi_3493700</name>
</gene>
<dbReference type="GO" id="GO:0008270">
    <property type="term" value="F:zinc ion binding"/>
    <property type="evidence" value="ECO:0007669"/>
    <property type="project" value="UniProtKB-KW"/>
</dbReference>
<name>A0AAW2QDY1_SESRA</name>
<comment type="caution">
    <text evidence="4">The sequence shown here is derived from an EMBL/GenBank/DDBJ whole genome shotgun (WGS) entry which is preliminary data.</text>
</comment>
<dbReference type="PROSITE" id="PS50157">
    <property type="entry name" value="ZINC_FINGER_C2H2_2"/>
    <property type="match status" value="1"/>
</dbReference>
<dbReference type="InterPro" id="IPR013087">
    <property type="entry name" value="Znf_C2H2_type"/>
</dbReference>
<feature type="compositionally biased region" description="Basic residues" evidence="2">
    <location>
        <begin position="19"/>
        <end position="31"/>
    </location>
</feature>
<protein>
    <recommendedName>
        <fullName evidence="3">C2H2-type domain-containing protein</fullName>
    </recommendedName>
</protein>
<dbReference type="PANTHER" id="PTHR31681:SF12">
    <property type="entry name" value="C2H2-LIKE ZINC FINGER PROTEIN"/>
    <property type="match status" value="1"/>
</dbReference>
<evidence type="ECO:0000256" key="1">
    <source>
        <dbReference type="PROSITE-ProRule" id="PRU00042"/>
    </source>
</evidence>
<keyword evidence="1" id="KW-0863">Zinc-finger</keyword>
<dbReference type="AlphaFoldDB" id="A0AAW2QDY1"/>
<keyword evidence="1" id="KW-0862">Zinc</keyword>
<reference evidence="4" key="2">
    <citation type="journal article" date="2024" name="Plant">
        <title>Genomic evolution and insights into agronomic trait innovations of Sesamum species.</title>
        <authorList>
            <person name="Miao H."/>
            <person name="Wang L."/>
            <person name="Qu L."/>
            <person name="Liu H."/>
            <person name="Sun Y."/>
            <person name="Le M."/>
            <person name="Wang Q."/>
            <person name="Wei S."/>
            <person name="Zheng Y."/>
            <person name="Lin W."/>
            <person name="Duan Y."/>
            <person name="Cao H."/>
            <person name="Xiong S."/>
            <person name="Wang X."/>
            <person name="Wei L."/>
            <person name="Li C."/>
            <person name="Ma Q."/>
            <person name="Ju M."/>
            <person name="Zhao R."/>
            <person name="Li G."/>
            <person name="Mu C."/>
            <person name="Tian Q."/>
            <person name="Mei H."/>
            <person name="Zhang T."/>
            <person name="Gao T."/>
            <person name="Zhang H."/>
        </authorList>
    </citation>
    <scope>NUCLEOTIDE SEQUENCE</scope>
    <source>
        <strain evidence="4">G02</strain>
    </source>
</reference>
<dbReference type="EMBL" id="JACGWJ010000015">
    <property type="protein sequence ID" value="KAL0366036.1"/>
    <property type="molecule type" value="Genomic_DNA"/>
</dbReference>
<dbReference type="PANTHER" id="PTHR31681">
    <property type="entry name" value="C2H2-LIKE ZINC FINGER PROTEIN"/>
    <property type="match status" value="1"/>
</dbReference>
<evidence type="ECO:0000256" key="2">
    <source>
        <dbReference type="SAM" id="MobiDB-lite"/>
    </source>
</evidence>
<sequence length="360" mass="40068">MALLTFLPADPNTNNSNSHHSKSKKTKKKQPHQQTKQKQPSSSSWDQIKNLLTCKQVHDSKIHDPSKTTPSHTLFHASSCSSICTFRDVVHANTRVVHRSADNSPEGSTVGQDTSRLLTKKTTHASSSSRSIHSSSSVRSTAGAGRGMQLRKLSGCYECHAIVDPTRYPLGRSSICACPECGEVFPKIESLEHHQAIRHAVSELGPEDSSRNIVEIIFKSSWLKKDNPICKIERILKVHNTRRTIQRFEDYRDAVKIRANTSAKRNARCAADGNELLRFHAATHVLPRRPRLIQLVRLRTGLRSLHYHPTRVPGQQDQRGPHHSEQQTRQLPRRLGHTQSHAGVSCDCGKGEARGGGFGG</sequence>
<evidence type="ECO:0000259" key="3">
    <source>
        <dbReference type="PROSITE" id="PS50157"/>
    </source>
</evidence>
<feature type="region of interest" description="Disordered" evidence="2">
    <location>
        <begin position="306"/>
        <end position="360"/>
    </location>
</feature>
<reference evidence="4" key="1">
    <citation type="submission" date="2020-06" db="EMBL/GenBank/DDBJ databases">
        <authorList>
            <person name="Li T."/>
            <person name="Hu X."/>
            <person name="Zhang T."/>
            <person name="Song X."/>
            <person name="Zhang H."/>
            <person name="Dai N."/>
            <person name="Sheng W."/>
            <person name="Hou X."/>
            <person name="Wei L."/>
        </authorList>
    </citation>
    <scope>NUCLEOTIDE SEQUENCE</scope>
    <source>
        <strain evidence="4">G02</strain>
        <tissue evidence="4">Leaf</tissue>
    </source>
</reference>
<proteinExistence type="predicted"/>
<organism evidence="4">
    <name type="scientific">Sesamum radiatum</name>
    <name type="common">Black benniseed</name>
    <dbReference type="NCBI Taxonomy" id="300843"/>
    <lineage>
        <taxon>Eukaryota</taxon>
        <taxon>Viridiplantae</taxon>
        <taxon>Streptophyta</taxon>
        <taxon>Embryophyta</taxon>
        <taxon>Tracheophyta</taxon>
        <taxon>Spermatophyta</taxon>
        <taxon>Magnoliopsida</taxon>
        <taxon>eudicotyledons</taxon>
        <taxon>Gunneridae</taxon>
        <taxon>Pentapetalae</taxon>
        <taxon>asterids</taxon>
        <taxon>lamiids</taxon>
        <taxon>Lamiales</taxon>
        <taxon>Pedaliaceae</taxon>
        <taxon>Sesamum</taxon>
    </lineage>
</organism>
<feature type="compositionally biased region" description="Low complexity" evidence="2">
    <location>
        <begin position="126"/>
        <end position="140"/>
    </location>
</feature>
<accession>A0AAW2QDY1</accession>
<feature type="region of interest" description="Disordered" evidence="2">
    <location>
        <begin position="1"/>
        <end position="46"/>
    </location>
</feature>